<feature type="binding site" evidence="8">
    <location>
        <position position="164"/>
    </location>
    <ligand>
        <name>NAD(+)</name>
        <dbReference type="ChEBI" id="CHEBI:57540"/>
    </ligand>
</feature>
<dbReference type="HAMAP" id="MF_00361">
    <property type="entry name" value="NAD_kinase"/>
    <property type="match status" value="1"/>
</dbReference>
<comment type="similarity">
    <text evidence="8">Belongs to the NAD kinase family.</text>
</comment>
<dbReference type="GO" id="GO:0019674">
    <property type="term" value="P:NAD+ metabolic process"/>
    <property type="evidence" value="ECO:0007669"/>
    <property type="project" value="InterPro"/>
</dbReference>
<evidence type="ECO:0000256" key="7">
    <source>
        <dbReference type="ARBA" id="ARBA00023027"/>
    </source>
</evidence>
<feature type="binding site" evidence="8">
    <location>
        <begin position="175"/>
        <end position="180"/>
    </location>
    <ligand>
        <name>NAD(+)</name>
        <dbReference type="ChEBI" id="CHEBI:57540"/>
    </ligand>
</feature>
<feature type="binding site" evidence="8">
    <location>
        <position position="71"/>
    </location>
    <ligand>
        <name>NAD(+)</name>
        <dbReference type="ChEBI" id="CHEBI:57540"/>
    </ligand>
</feature>
<dbReference type="GO" id="GO:0003951">
    <property type="term" value="F:NAD+ kinase activity"/>
    <property type="evidence" value="ECO:0007669"/>
    <property type="project" value="UniProtKB-UniRule"/>
</dbReference>
<reference evidence="9 10" key="1">
    <citation type="journal article" date="2007" name="Appl. Environ. Microbiol.">
        <title>Isolation of key methanogens for global methane emission from rice paddy fields: a novel isolate affiliated with the clone cluster rice cluster I.</title>
        <authorList>
            <person name="Sakai S."/>
            <person name="Imachi H."/>
            <person name="Sekiguchi Y."/>
            <person name="Ohashi A."/>
            <person name="Harada H."/>
            <person name="Kamagata Y."/>
        </authorList>
    </citation>
    <scope>NUCLEOTIDE SEQUENCE [LARGE SCALE GENOMIC DNA]</scope>
    <source>
        <strain evidence="10">DSM 17711 / JCM 13418 / NBRC 101707 / SANAE</strain>
    </source>
</reference>
<dbReference type="SUPFAM" id="SSF111331">
    <property type="entry name" value="NAD kinase/diacylglycerol kinase-like"/>
    <property type="match status" value="1"/>
</dbReference>
<evidence type="ECO:0000256" key="8">
    <source>
        <dbReference type="HAMAP-Rule" id="MF_00361"/>
    </source>
</evidence>
<keyword evidence="7 8" id="KW-0520">NAD</keyword>
<keyword evidence="6 8" id="KW-0521">NADP</keyword>
<name>D1YZD6_METPS</name>
<evidence type="ECO:0000256" key="3">
    <source>
        <dbReference type="ARBA" id="ARBA00022741"/>
    </source>
</evidence>
<dbReference type="GO" id="GO:0005524">
    <property type="term" value="F:ATP binding"/>
    <property type="evidence" value="ECO:0007669"/>
    <property type="project" value="UniProtKB-KW"/>
</dbReference>
<accession>D1YZD6</accession>
<dbReference type="InParanoid" id="D1YZD6"/>
<dbReference type="GO" id="GO:0046872">
    <property type="term" value="F:metal ion binding"/>
    <property type="evidence" value="ECO:0007669"/>
    <property type="project" value="UniProtKB-UniRule"/>
</dbReference>
<comment type="function">
    <text evidence="8">Involved in the regulation of the intracellular balance of NAD and NADP, and is a key enzyme in the biosynthesis of NADP. Catalyzes specifically the phosphorylation on 2'-hydroxyl of the adenosine moiety of NAD to yield NADP.</text>
</comment>
<dbReference type="eggNOG" id="arCOG01348">
    <property type="taxonomic scope" value="Archaea"/>
</dbReference>
<reference evidence="10" key="3">
    <citation type="journal article" date="2011" name="PLoS ONE">
        <title>Genome sequence of a mesophilic hydrogenotrophic methanogen Methanocella paludicola, the first cultivated representative of the order Methanocellales.</title>
        <authorList>
            <person name="Sakai S."/>
            <person name="Takaki Y."/>
            <person name="Shimamura S."/>
            <person name="Sekine M."/>
            <person name="Tajima T."/>
            <person name="Kosugi H."/>
            <person name="Ichikawa N."/>
            <person name="Tasumi E."/>
            <person name="Hiraki A.T."/>
            <person name="Shimizu A."/>
            <person name="Kato Y."/>
            <person name="Nishiko R."/>
            <person name="Mori K."/>
            <person name="Fujita N."/>
            <person name="Imachi H."/>
            <person name="Takai K."/>
        </authorList>
    </citation>
    <scope>NUCLEOTIDE SEQUENCE [LARGE SCALE GENOMIC DNA]</scope>
    <source>
        <strain evidence="10">DSM 17711 / JCM 13418 / NBRC 101707 / SANAE</strain>
    </source>
</reference>
<evidence type="ECO:0000256" key="1">
    <source>
        <dbReference type="ARBA" id="ARBA00022490"/>
    </source>
</evidence>
<keyword evidence="5 8" id="KW-0067">ATP-binding</keyword>
<dbReference type="InterPro" id="IPR017437">
    <property type="entry name" value="ATP-NAD_kinase_PpnK-typ_C"/>
</dbReference>
<dbReference type="OrthoDB" id="77798at2157"/>
<dbReference type="EC" id="2.7.1.23" evidence="8"/>
<dbReference type="Gene3D" id="3.40.50.10330">
    <property type="entry name" value="Probable inorganic polyphosphate/atp-NAD kinase, domain 1"/>
    <property type="match status" value="1"/>
</dbReference>
<feature type="binding site" evidence="8">
    <location>
        <begin position="66"/>
        <end position="67"/>
    </location>
    <ligand>
        <name>NAD(+)</name>
        <dbReference type="ChEBI" id="CHEBI:57540"/>
    </ligand>
</feature>
<comment type="catalytic activity">
    <reaction evidence="8">
        <text>NAD(+) + ATP = ADP + NADP(+) + H(+)</text>
        <dbReference type="Rhea" id="RHEA:18629"/>
        <dbReference type="ChEBI" id="CHEBI:15378"/>
        <dbReference type="ChEBI" id="CHEBI:30616"/>
        <dbReference type="ChEBI" id="CHEBI:57540"/>
        <dbReference type="ChEBI" id="CHEBI:58349"/>
        <dbReference type="ChEBI" id="CHEBI:456216"/>
        <dbReference type="EC" id="2.7.1.23"/>
    </reaction>
</comment>
<dbReference type="GeneID" id="8681638"/>
<dbReference type="STRING" id="304371.MCP_1736"/>
<dbReference type="Pfam" id="PF20143">
    <property type="entry name" value="NAD_kinase_C"/>
    <property type="match status" value="1"/>
</dbReference>
<feature type="binding site" evidence="8">
    <location>
        <position position="145"/>
    </location>
    <ligand>
        <name>NAD(+)</name>
        <dbReference type="ChEBI" id="CHEBI:57540"/>
    </ligand>
</feature>
<dbReference type="PANTHER" id="PTHR20275">
    <property type="entry name" value="NAD KINASE"/>
    <property type="match status" value="1"/>
</dbReference>
<dbReference type="GO" id="GO:0006741">
    <property type="term" value="P:NADP+ biosynthetic process"/>
    <property type="evidence" value="ECO:0007669"/>
    <property type="project" value="UniProtKB-UniRule"/>
</dbReference>
<dbReference type="InterPro" id="IPR016064">
    <property type="entry name" value="NAD/diacylglycerol_kinase_sf"/>
</dbReference>
<proteinExistence type="inferred from homology"/>
<feature type="binding site" evidence="8">
    <location>
        <position position="162"/>
    </location>
    <ligand>
        <name>NAD(+)</name>
        <dbReference type="ChEBI" id="CHEBI:57540"/>
    </ligand>
</feature>
<keyword evidence="4 8" id="KW-0418">Kinase</keyword>
<dbReference type="PATRIC" id="fig|304371.9.peg.1774"/>
<protein>
    <recommendedName>
        <fullName evidence="8">NAD kinase</fullName>
        <ecNumber evidence="8">2.7.1.23</ecNumber>
    </recommendedName>
    <alternativeName>
        <fullName evidence="8">ATP-dependent NAD kinase</fullName>
    </alternativeName>
</protein>
<dbReference type="AlphaFoldDB" id="D1YZD6"/>
<evidence type="ECO:0000313" key="10">
    <source>
        <dbReference type="Proteomes" id="UP000001882"/>
    </source>
</evidence>
<dbReference type="PANTHER" id="PTHR20275:SF43">
    <property type="entry name" value="BIFUNCTIONAL NADP PHOSPHATASE_NAD KINASE"/>
    <property type="match status" value="1"/>
</dbReference>
<keyword evidence="2 8" id="KW-0808">Transferase</keyword>
<organism evidence="9 10">
    <name type="scientific">Methanocella paludicola (strain DSM 17711 / JCM 13418 / NBRC 101707 / SANAE)</name>
    <dbReference type="NCBI Taxonomy" id="304371"/>
    <lineage>
        <taxon>Archaea</taxon>
        <taxon>Methanobacteriati</taxon>
        <taxon>Methanobacteriota</taxon>
        <taxon>Stenosarchaea group</taxon>
        <taxon>Methanomicrobia</taxon>
        <taxon>Methanocellales</taxon>
        <taxon>Methanocellaceae</taxon>
        <taxon>Methanocella</taxon>
    </lineage>
</organism>
<sequence>MKANSVGIISRLDVKDPKGYIADMVKKLSYKVKLFLDPVTASLAGVAEATEIDEIYADLILIFGGDGTILRSLQLLPKPTPILGINMGEVGFLTVVDPETAFYMIDDVLDNYEVVERARLAVKLNDFELPCAMNEAVIITSRPAKISQFKIHVDGKFMEDFRADGVVIATPTGSTAYAMSAGGPILDPRVDGIIVVPLAPYKLSARPWVVPGESVVRLELMKEDKESMVVVDGQYTASVRKSDVLTFTRCDTPALFVKFGDKFYELVREKLGR</sequence>
<dbReference type="EMBL" id="AP011532">
    <property type="protein sequence ID" value="BAI61808.1"/>
    <property type="molecule type" value="Genomic_DNA"/>
</dbReference>
<dbReference type="Pfam" id="PF01513">
    <property type="entry name" value="NAD_kinase"/>
    <property type="match status" value="1"/>
</dbReference>
<dbReference type="RefSeq" id="WP_012900486.1">
    <property type="nucleotide sequence ID" value="NC_013665.1"/>
</dbReference>
<comment type="subcellular location">
    <subcellularLocation>
        <location evidence="8">Cytoplasm</location>
    </subcellularLocation>
</comment>
<feature type="binding site" evidence="8">
    <location>
        <position position="199"/>
    </location>
    <ligand>
        <name>NAD(+)</name>
        <dbReference type="ChEBI" id="CHEBI:57540"/>
    </ligand>
</feature>
<evidence type="ECO:0000256" key="5">
    <source>
        <dbReference type="ARBA" id="ARBA00022840"/>
    </source>
</evidence>
<dbReference type="Proteomes" id="UP000001882">
    <property type="component" value="Chromosome"/>
</dbReference>
<dbReference type="KEGG" id="mpd:MCP_1736"/>
<dbReference type="GO" id="GO:0005737">
    <property type="term" value="C:cytoplasm"/>
    <property type="evidence" value="ECO:0007669"/>
    <property type="project" value="UniProtKB-SubCell"/>
</dbReference>
<dbReference type="Gene3D" id="2.60.200.30">
    <property type="entry name" value="Probable inorganic polyphosphate/atp-NAD kinase, domain 2"/>
    <property type="match status" value="1"/>
</dbReference>
<dbReference type="InterPro" id="IPR017438">
    <property type="entry name" value="ATP-NAD_kinase_N"/>
</dbReference>
<evidence type="ECO:0000256" key="2">
    <source>
        <dbReference type="ARBA" id="ARBA00022679"/>
    </source>
</evidence>
<evidence type="ECO:0000256" key="6">
    <source>
        <dbReference type="ARBA" id="ARBA00022857"/>
    </source>
</evidence>
<keyword evidence="1 8" id="KW-0963">Cytoplasm</keyword>
<evidence type="ECO:0000313" key="9">
    <source>
        <dbReference type="EMBL" id="BAI61808.1"/>
    </source>
</evidence>
<dbReference type="InterPro" id="IPR002504">
    <property type="entry name" value="NADK"/>
</dbReference>
<feature type="binding site" evidence="8">
    <location>
        <position position="234"/>
    </location>
    <ligand>
        <name>NAD(+)</name>
        <dbReference type="ChEBI" id="CHEBI:57540"/>
    </ligand>
</feature>
<keyword evidence="10" id="KW-1185">Reference proteome</keyword>
<gene>
    <name evidence="8" type="primary">nadK</name>
    <name evidence="9" type="synonym">ppnK</name>
    <name evidence="9" type="ordered locus">MCP_1736</name>
</gene>
<feature type="active site" description="Proton acceptor" evidence="8">
    <location>
        <position position="66"/>
    </location>
</feature>
<evidence type="ECO:0000256" key="4">
    <source>
        <dbReference type="ARBA" id="ARBA00022777"/>
    </source>
</evidence>
<reference evidence="9 10" key="2">
    <citation type="journal article" date="2008" name="Int. J. Syst. Evol. Microbiol.">
        <title>Methanocella paludicola gen. nov., sp. nov., a methane-producing archaeon, the first isolate of the lineage 'Rice Cluster I', and proposal of the new archaeal order Methanocellales ord. nov.</title>
        <authorList>
            <person name="Sakai S."/>
            <person name="Imachi H."/>
            <person name="Hanada S."/>
            <person name="Ohashi A."/>
            <person name="Harada H."/>
            <person name="Kamagata Y."/>
        </authorList>
    </citation>
    <scope>NUCLEOTIDE SEQUENCE [LARGE SCALE GENOMIC DNA]</scope>
    <source>
        <strain evidence="10">DSM 17711 / JCM 13418 / NBRC 101707 / SANAE</strain>
    </source>
</reference>
<comment type="cofactor">
    <cofactor evidence="8">
        <name>a divalent metal cation</name>
        <dbReference type="ChEBI" id="CHEBI:60240"/>
    </cofactor>
</comment>
<comment type="caution">
    <text evidence="8">Lacks conserved residue(s) required for the propagation of feature annotation.</text>
</comment>
<keyword evidence="3 8" id="KW-0547">Nucleotide-binding</keyword>
<feature type="binding site" evidence="8">
    <location>
        <begin position="134"/>
        <end position="135"/>
    </location>
    <ligand>
        <name>NAD(+)</name>
        <dbReference type="ChEBI" id="CHEBI:57540"/>
    </ligand>
</feature>